<dbReference type="InterPro" id="IPR007899">
    <property type="entry name" value="CHAD_dom"/>
</dbReference>
<dbReference type="Gene3D" id="1.40.20.10">
    <property type="entry name" value="CHAD domain"/>
    <property type="match status" value="1"/>
</dbReference>
<dbReference type="Proteomes" id="UP001167160">
    <property type="component" value="Unassembled WGS sequence"/>
</dbReference>
<proteinExistence type="predicted"/>
<evidence type="ECO:0000259" key="1">
    <source>
        <dbReference type="PROSITE" id="PS51708"/>
    </source>
</evidence>
<gene>
    <name evidence="2" type="ORF">M1E25_07975</name>
</gene>
<dbReference type="Pfam" id="PF05235">
    <property type="entry name" value="CHAD"/>
    <property type="match status" value="1"/>
</dbReference>
<protein>
    <submittedName>
        <fullName evidence="2">CHAD domain-containing protein</fullName>
    </submittedName>
</protein>
<accession>A0ABT0X427</accession>
<dbReference type="EMBL" id="JAMQGM010000017">
    <property type="protein sequence ID" value="MCM2577288.1"/>
    <property type="molecule type" value="Genomic_DNA"/>
</dbReference>
<evidence type="ECO:0000313" key="2">
    <source>
        <dbReference type="EMBL" id="MCM2577288.1"/>
    </source>
</evidence>
<evidence type="ECO:0000313" key="3">
    <source>
        <dbReference type="Proteomes" id="UP001167160"/>
    </source>
</evidence>
<dbReference type="RefSeq" id="WP_251411869.1">
    <property type="nucleotide sequence ID" value="NZ_JAMQGM010000017.1"/>
</dbReference>
<reference evidence="2" key="1">
    <citation type="journal article" date="2023" name="Int. J. Syst. Evol. Microbiol.">
        <title>Streptomyces meridianus sp. nov. isolated from brackish water of the Tagus estuary in Alcochete, Portugal.</title>
        <authorList>
            <person name="Santos J.D.N."/>
            <person name="Klimek D."/>
            <person name="Calusinska M."/>
            <person name="Lobo Da Cunha A."/>
            <person name="Catita J."/>
            <person name="Goncalves H."/>
            <person name="Gonzalez I."/>
            <person name="Reyes F."/>
            <person name="Lage O.M."/>
        </authorList>
    </citation>
    <scope>NUCLEOTIDE SEQUENCE</scope>
    <source>
        <strain evidence="2">MTZ3.1</strain>
    </source>
</reference>
<organism evidence="2 3">
    <name type="scientific">Streptomyces meridianus</name>
    <dbReference type="NCBI Taxonomy" id="2938945"/>
    <lineage>
        <taxon>Bacteria</taxon>
        <taxon>Bacillati</taxon>
        <taxon>Actinomycetota</taxon>
        <taxon>Actinomycetes</taxon>
        <taxon>Kitasatosporales</taxon>
        <taxon>Streptomycetaceae</taxon>
        <taxon>Streptomyces</taxon>
    </lineage>
</organism>
<feature type="domain" description="CHAD" evidence="1">
    <location>
        <begin position="6"/>
        <end position="314"/>
    </location>
</feature>
<name>A0ABT0X427_9ACTN</name>
<dbReference type="InterPro" id="IPR038186">
    <property type="entry name" value="CHAD_dom_sf"/>
</dbReference>
<keyword evidence="3" id="KW-1185">Reference proteome</keyword>
<dbReference type="PROSITE" id="PS51708">
    <property type="entry name" value="CHAD"/>
    <property type="match status" value="1"/>
</dbReference>
<sequence>MNDRTVPTAGEVLAGCLQEQAADFLRALRQHRSSGADAGEASDAARRLGCAGERISRTLHVHRDLTDAEWADQLAAELCRLSGILAGEHAYADRLDRLRGALGRLSGPEPAGLMALGAARAGALLERRLTLARTRAHSDCLRALGSSRFHAVADAVAVMASEVPPARGGVDGPADAVLRGCAERLDRRLDEAVRALPAAGATALRDVQATGEAEDAGWHRVRQLLQLRWSAQDVLGRVAPAAARSSDGRLSGALQALDRHRDAAEAAADAAAAARTARIAPATAYALGVLHADQRHDVEAARRTFGRMWQRAGVPAS</sequence>
<comment type="caution">
    <text evidence="2">The sequence shown here is derived from an EMBL/GenBank/DDBJ whole genome shotgun (WGS) entry which is preliminary data.</text>
</comment>